<proteinExistence type="predicted"/>
<name>A0ABN8SZC8_9CNID</name>
<feature type="non-terminal residue" evidence="1">
    <location>
        <position position="34"/>
    </location>
</feature>
<evidence type="ECO:0000313" key="2">
    <source>
        <dbReference type="Proteomes" id="UP001159427"/>
    </source>
</evidence>
<comment type="caution">
    <text evidence="1">The sequence shown here is derived from an EMBL/GenBank/DDBJ whole genome shotgun (WGS) entry which is preliminary data.</text>
</comment>
<keyword evidence="2" id="KW-1185">Reference proteome</keyword>
<evidence type="ECO:0000313" key="1">
    <source>
        <dbReference type="EMBL" id="CAH3196352.1"/>
    </source>
</evidence>
<dbReference type="EMBL" id="CALNXI010004723">
    <property type="protein sequence ID" value="CAH3196352.1"/>
    <property type="molecule type" value="Genomic_DNA"/>
</dbReference>
<dbReference type="Proteomes" id="UP001159427">
    <property type="component" value="Unassembled WGS sequence"/>
</dbReference>
<organism evidence="1 2">
    <name type="scientific">Porites evermanni</name>
    <dbReference type="NCBI Taxonomy" id="104178"/>
    <lineage>
        <taxon>Eukaryota</taxon>
        <taxon>Metazoa</taxon>
        <taxon>Cnidaria</taxon>
        <taxon>Anthozoa</taxon>
        <taxon>Hexacorallia</taxon>
        <taxon>Scleractinia</taxon>
        <taxon>Fungiina</taxon>
        <taxon>Poritidae</taxon>
        <taxon>Porites</taxon>
    </lineage>
</organism>
<protein>
    <submittedName>
        <fullName evidence="1">Uncharacterized protein</fullName>
    </submittedName>
</protein>
<accession>A0ABN8SZC8</accession>
<reference evidence="1 2" key="1">
    <citation type="submission" date="2022-05" db="EMBL/GenBank/DDBJ databases">
        <authorList>
            <consortium name="Genoscope - CEA"/>
            <person name="William W."/>
        </authorList>
    </citation>
    <scope>NUCLEOTIDE SEQUENCE [LARGE SCALE GENOMIC DNA]</scope>
</reference>
<gene>
    <name evidence="1" type="ORF">PEVE_00032453</name>
</gene>
<sequence>MLIQSPPIFLFLHSVRMWLDQTVHEQLEKKENRG</sequence>